<dbReference type="AlphaFoldDB" id="A0A918XGZ7"/>
<evidence type="ECO:0000256" key="2">
    <source>
        <dbReference type="ARBA" id="ARBA00022630"/>
    </source>
</evidence>
<accession>A0A918XGZ7</accession>
<dbReference type="EMBL" id="BMXL01000018">
    <property type="protein sequence ID" value="GHD30286.1"/>
    <property type="molecule type" value="Genomic_DNA"/>
</dbReference>
<comment type="caution">
    <text evidence="8">The sequence shown here is derived from an EMBL/GenBank/DDBJ whole genome shotgun (WGS) entry which is preliminary data.</text>
</comment>
<evidence type="ECO:0000256" key="6">
    <source>
        <dbReference type="SAM" id="MobiDB-lite"/>
    </source>
</evidence>
<evidence type="ECO:0000313" key="9">
    <source>
        <dbReference type="Proteomes" id="UP000654947"/>
    </source>
</evidence>
<evidence type="ECO:0000313" key="8">
    <source>
        <dbReference type="EMBL" id="GHD30286.1"/>
    </source>
</evidence>
<dbReference type="InterPro" id="IPR036188">
    <property type="entry name" value="FAD/NAD-bd_sf"/>
</dbReference>
<feature type="region of interest" description="Disordered" evidence="6">
    <location>
        <begin position="440"/>
        <end position="459"/>
    </location>
</feature>
<dbReference type="Proteomes" id="UP000654947">
    <property type="component" value="Unassembled WGS sequence"/>
</dbReference>
<name>A0A918XGZ7_9ACTN</name>
<dbReference type="PANTHER" id="PTHR43706:SF45">
    <property type="entry name" value="NADH DEHYDROGENASE-LIKE PROTEIN RV1812C"/>
    <property type="match status" value="1"/>
</dbReference>
<keyword evidence="9" id="KW-1185">Reference proteome</keyword>
<dbReference type="GO" id="GO:0003954">
    <property type="term" value="F:NADH dehydrogenase activity"/>
    <property type="evidence" value="ECO:0007669"/>
    <property type="project" value="InterPro"/>
</dbReference>
<dbReference type="RefSeq" id="WP_017576714.1">
    <property type="nucleotide sequence ID" value="NZ_BMXL01000018.1"/>
</dbReference>
<organism evidence="8 9">
    <name type="scientific">Nocardiopsis kunsanensis</name>
    <dbReference type="NCBI Taxonomy" id="141693"/>
    <lineage>
        <taxon>Bacteria</taxon>
        <taxon>Bacillati</taxon>
        <taxon>Actinomycetota</taxon>
        <taxon>Actinomycetes</taxon>
        <taxon>Streptosporangiales</taxon>
        <taxon>Nocardiopsidaceae</taxon>
        <taxon>Nocardiopsis</taxon>
    </lineage>
</organism>
<dbReference type="PANTHER" id="PTHR43706">
    <property type="entry name" value="NADH DEHYDROGENASE"/>
    <property type="match status" value="1"/>
</dbReference>
<dbReference type="Pfam" id="PF07992">
    <property type="entry name" value="Pyr_redox_2"/>
    <property type="match status" value="1"/>
</dbReference>
<feature type="domain" description="FAD/NAD(P)-binding" evidence="7">
    <location>
        <begin position="21"/>
        <end position="343"/>
    </location>
</feature>
<keyword evidence="5" id="KW-0520">NAD</keyword>
<sequence length="459" mass="49927">MTESRNYRLVHGGGDDTEIPHVLVVGGGYLGLYTARRLEKKLGAGEARITVVDPNAYMTYQPFLPEAAAGSISPRNVVVPLRKAFDRVRVLGGRVVRIDHAERRVRYEPNAGESETLHYDHLVMAAGAVSRTLPIPGLAEWGIGIKTVEEAAYLRNHVLNQLTIADSTSDPVTRRKALNFVFVGGGFAGAEAVTELEDMVRDAVRVHPTIDQDEVQFYLIEAADKVLPEVGPEVGEKALNQMRRRDIDVRLNTFLESATDQHIKLSDGTEFDSATLVWTAGVKPSPVVAASDLPLGPKGHVDTSEYLTVNGVENAFAGGDNAQVPDGEGGFYPPNAQNAVRMAPVLADNVIAALRGGGMTAYKHKNLGAVAGLGMHKGAAQLMGKIKLTGRLAWYAHRSYHLMAVPTFNRKLRVLADWTLGLFLRREIAALPDMSEPRQAFEEAAHPQVEDGHLLRRAS</sequence>
<keyword evidence="4" id="KW-0560">Oxidoreductase</keyword>
<evidence type="ECO:0000256" key="4">
    <source>
        <dbReference type="ARBA" id="ARBA00023002"/>
    </source>
</evidence>
<proteinExistence type="inferred from homology"/>
<comment type="similarity">
    <text evidence="1">Belongs to the NADH dehydrogenase family.</text>
</comment>
<evidence type="ECO:0000256" key="5">
    <source>
        <dbReference type="ARBA" id="ARBA00023027"/>
    </source>
</evidence>
<dbReference type="Gene3D" id="3.50.50.100">
    <property type="match status" value="1"/>
</dbReference>
<evidence type="ECO:0000259" key="7">
    <source>
        <dbReference type="Pfam" id="PF07992"/>
    </source>
</evidence>
<gene>
    <name evidence="8" type="ORF">GCM10007147_31920</name>
</gene>
<dbReference type="InterPro" id="IPR045024">
    <property type="entry name" value="NDH-2"/>
</dbReference>
<keyword evidence="3" id="KW-0274">FAD</keyword>
<protein>
    <submittedName>
        <fullName evidence="8">Oxidoreductase</fullName>
    </submittedName>
</protein>
<dbReference type="InterPro" id="IPR023753">
    <property type="entry name" value="FAD/NAD-binding_dom"/>
</dbReference>
<evidence type="ECO:0000256" key="3">
    <source>
        <dbReference type="ARBA" id="ARBA00022827"/>
    </source>
</evidence>
<reference evidence="8 9" key="1">
    <citation type="journal article" date="2014" name="Int. J. Syst. Evol. Microbiol.">
        <title>Complete genome sequence of Corynebacterium casei LMG S-19264T (=DSM 44701T), isolated from a smear-ripened cheese.</title>
        <authorList>
            <consortium name="US DOE Joint Genome Institute (JGI-PGF)"/>
            <person name="Walter F."/>
            <person name="Albersmeier A."/>
            <person name="Kalinowski J."/>
            <person name="Ruckert C."/>
        </authorList>
    </citation>
    <scope>NUCLEOTIDE SEQUENCE [LARGE SCALE GENOMIC DNA]</scope>
    <source>
        <strain evidence="8 9">KCTC 19473</strain>
    </source>
</reference>
<dbReference type="SUPFAM" id="SSF51905">
    <property type="entry name" value="FAD/NAD(P)-binding domain"/>
    <property type="match status" value="2"/>
</dbReference>
<evidence type="ECO:0000256" key="1">
    <source>
        <dbReference type="ARBA" id="ARBA00005272"/>
    </source>
</evidence>
<keyword evidence="2" id="KW-0285">Flavoprotein</keyword>
<dbReference type="PRINTS" id="PR00368">
    <property type="entry name" value="FADPNR"/>
</dbReference>